<protein>
    <submittedName>
        <fullName evidence="1">Uncharacterized protein</fullName>
    </submittedName>
</protein>
<accession>A0A3M2KW85</accession>
<comment type="caution">
    <text evidence="1">The sequence shown here is derived from an EMBL/GenBank/DDBJ whole genome shotgun (WGS) entry which is preliminary data.</text>
</comment>
<dbReference type="RefSeq" id="WP_122191371.1">
    <property type="nucleotide sequence ID" value="NZ_RFFH01000019.1"/>
</dbReference>
<organism evidence="1 2">
    <name type="scientific">Nocardia stercoris</name>
    <dbReference type="NCBI Taxonomy" id="2483361"/>
    <lineage>
        <taxon>Bacteria</taxon>
        <taxon>Bacillati</taxon>
        <taxon>Actinomycetota</taxon>
        <taxon>Actinomycetes</taxon>
        <taxon>Mycobacteriales</taxon>
        <taxon>Nocardiaceae</taxon>
        <taxon>Nocardia</taxon>
    </lineage>
</organism>
<sequence>MDWRSTASRRAQDDLDNLLRDSLTLAGESLGATRSFAPFMLVIGVDGSKQLRRFEAEGADENTIRDTLTMDRDPRELRARATVYDVTARQPFPGDAIKVAAEHVEGVAIDLLVPYVVDQESVRIDMNSAYAAVAPARLWG</sequence>
<proteinExistence type="predicted"/>
<dbReference type="Proteomes" id="UP000279275">
    <property type="component" value="Unassembled WGS sequence"/>
</dbReference>
<dbReference type="EMBL" id="RFFH01000019">
    <property type="protein sequence ID" value="RMI28720.1"/>
    <property type="molecule type" value="Genomic_DNA"/>
</dbReference>
<dbReference type="OrthoDB" id="4555714at2"/>
<evidence type="ECO:0000313" key="2">
    <source>
        <dbReference type="Proteomes" id="UP000279275"/>
    </source>
</evidence>
<dbReference type="AlphaFoldDB" id="A0A3M2KW85"/>
<gene>
    <name evidence="1" type="ORF">EBN03_29205</name>
</gene>
<name>A0A3M2KW85_9NOCA</name>
<keyword evidence="2" id="KW-1185">Reference proteome</keyword>
<reference evidence="1 2" key="1">
    <citation type="submission" date="2018-10" db="EMBL/GenBank/DDBJ databases">
        <title>Isolation from cow dung.</title>
        <authorList>
            <person name="Ling L."/>
        </authorList>
    </citation>
    <scope>NUCLEOTIDE SEQUENCE [LARGE SCALE GENOMIC DNA]</scope>
    <source>
        <strain evidence="1 2">NEAU-LL90</strain>
    </source>
</reference>
<evidence type="ECO:0000313" key="1">
    <source>
        <dbReference type="EMBL" id="RMI28720.1"/>
    </source>
</evidence>